<dbReference type="PANTHER" id="PTHR10694:SF129">
    <property type="entry name" value="LYSINE-SPECIFIC DEMETHYLASE 4B-RELATED"/>
    <property type="match status" value="1"/>
</dbReference>
<dbReference type="GO" id="GO:0051864">
    <property type="term" value="F:histone H3K36 demethylase activity"/>
    <property type="evidence" value="ECO:0007669"/>
    <property type="project" value="TreeGrafter"/>
</dbReference>
<evidence type="ECO:0008006" key="9">
    <source>
        <dbReference type="Google" id="ProtNLM"/>
    </source>
</evidence>
<dbReference type="InterPro" id="IPR013083">
    <property type="entry name" value="Znf_RING/FYVE/PHD"/>
</dbReference>
<proteinExistence type="predicted"/>
<dbReference type="SMART" id="SM00558">
    <property type="entry name" value="JmjC"/>
    <property type="match status" value="1"/>
</dbReference>
<dbReference type="Gene3D" id="2.30.30.140">
    <property type="match status" value="1"/>
</dbReference>
<sequence>MVRCPCGLSSGPKIEKWMLNNCHSVPEIPVYEPTVEEFLDFNKCVSKIEELGAHHVGLCKVIPPPGWVARTDGYDDIDSMVVDKPICQITYGSRGIFVQDIKPMRTLSFKEFKDLANSDPYCTPQHRDWNHAEKKYWSSISTGRPIYGANVSGSLMRGQKVWNTAELDSLLTRVLKKQNVLIPGVNTPYLYYGMWRSTFPWHVEDMDLYSINYVHYGAPKHWYVIPPAFARKFEAFVFEYFRPDFLNCHCFLRHKCVLISPSILTNAGIPTKKIVQNRGEFMITFPYAYHAGFNLGLNIAEAINFALPRWIDFGKKAQICTCWDDTVRICMDPFVHLYQPKSYEAWKHGPDTSPHPLEEYEAYKAELSNSAFAFTLKPEKKASSDHPHLPVIETFPYQRLQSGCQKYRRVFSIGDLNLIDLRFHLSDLQRSRIPFHLARNPKLCALWCSKPTDFTVECLYNRLIGSYAPYCAVCSYLWSPQHLGRILSSVVPVSARVADSVPHIPEVAYFSCADEESFSLSVSTTSTHKSPILQCSNCFLTVHARCYGITDAVVRDVCSKTVATDTGLPSHVGSSLGVAEWTCDACLAGHRPSCVLCYMRGGAMKPLQNPVNRFTKRRYWAHIVCILANPGCYFVDIPLRAAAISTEAITNALEMLTERNSREPIADRHLSKTESSVDWTCADFLVRSCMSSSRPSVRPTTVPRSDNRPRSLSPSQENLKITNSPSMPCSNRLSLHQHNMRAERRRIRLRRRSKFKRNRLSQPDSASPPLTAIANTMIASRSTCLVCLLPTRGHLPLARCWHGSCSARYHVTCAQMAGVMIGTDQFPNMFYLACDDHPTSYRSVHSWSKNELIKPGDRIMVRKSSNPPIFASAVTLRLVTPLYCRIAFTDGTFSKDTPPEYLTNVDWDKDGPPPKGSSVSVLWEDNLQYTGTFQGTTPEQWEVEMTDGEVVQLSREQFYLEANDQTSNSEPHDFNQIALWQSPTPSTSSKSILADMLLGS</sequence>
<dbReference type="GO" id="GO:0008270">
    <property type="term" value="F:zinc ion binding"/>
    <property type="evidence" value="ECO:0007669"/>
    <property type="project" value="UniProtKB-KW"/>
</dbReference>
<dbReference type="Pfam" id="PF02373">
    <property type="entry name" value="JmjC"/>
    <property type="match status" value="1"/>
</dbReference>
<feature type="domain" description="JmjN" evidence="5">
    <location>
        <begin position="28"/>
        <end position="70"/>
    </location>
</feature>
<keyword evidence="2" id="KW-0863">Zinc-finger</keyword>
<dbReference type="EMBL" id="JTDF01004270">
    <property type="protein sequence ID" value="KAF8567044.1"/>
    <property type="molecule type" value="Genomic_DNA"/>
</dbReference>
<dbReference type="GO" id="GO:0032454">
    <property type="term" value="F:histone H3K9 demethylase activity"/>
    <property type="evidence" value="ECO:0007669"/>
    <property type="project" value="TreeGrafter"/>
</dbReference>
<dbReference type="Proteomes" id="UP000699462">
    <property type="component" value="Unassembled WGS sequence"/>
</dbReference>
<evidence type="ECO:0000313" key="8">
    <source>
        <dbReference type="Proteomes" id="UP000699462"/>
    </source>
</evidence>
<protein>
    <recommendedName>
        <fullName evidence="9">[Histone H3]-trimethyl-L-lysine(9) demethylase</fullName>
    </recommendedName>
</protein>
<dbReference type="PANTHER" id="PTHR10694">
    <property type="entry name" value="LYSINE-SPECIFIC DEMETHYLASE"/>
    <property type="match status" value="1"/>
</dbReference>
<dbReference type="SMART" id="SM00249">
    <property type="entry name" value="PHD"/>
    <property type="match status" value="2"/>
</dbReference>
<dbReference type="InterPro" id="IPR003347">
    <property type="entry name" value="JmjC_dom"/>
</dbReference>
<dbReference type="PROSITE" id="PS51184">
    <property type="entry name" value="JMJC"/>
    <property type="match status" value="1"/>
</dbReference>
<organism evidence="7 8">
    <name type="scientific">Paragonimus westermani</name>
    <dbReference type="NCBI Taxonomy" id="34504"/>
    <lineage>
        <taxon>Eukaryota</taxon>
        <taxon>Metazoa</taxon>
        <taxon>Spiralia</taxon>
        <taxon>Lophotrochozoa</taxon>
        <taxon>Platyhelminthes</taxon>
        <taxon>Trematoda</taxon>
        <taxon>Digenea</taxon>
        <taxon>Plagiorchiida</taxon>
        <taxon>Troglotremata</taxon>
        <taxon>Troglotrematidae</taxon>
        <taxon>Paragonimus</taxon>
    </lineage>
</organism>
<dbReference type="GO" id="GO:0005634">
    <property type="term" value="C:nucleus"/>
    <property type="evidence" value="ECO:0007669"/>
    <property type="project" value="TreeGrafter"/>
</dbReference>
<keyword evidence="8" id="KW-1185">Reference proteome</keyword>
<dbReference type="AlphaFoldDB" id="A0A8T0DJD2"/>
<keyword evidence="3" id="KW-0862">Zinc</keyword>
<dbReference type="Gene3D" id="3.30.40.10">
    <property type="entry name" value="Zinc/RING finger domain, C3HC4 (zinc finger)"/>
    <property type="match status" value="2"/>
</dbReference>
<comment type="caution">
    <text evidence="7">The sequence shown here is derived from an EMBL/GenBank/DDBJ whole genome shotgun (WGS) entry which is preliminary data.</text>
</comment>
<evidence type="ECO:0000313" key="7">
    <source>
        <dbReference type="EMBL" id="KAF8567044.1"/>
    </source>
</evidence>
<dbReference type="InterPro" id="IPR003349">
    <property type="entry name" value="JmjN"/>
</dbReference>
<feature type="region of interest" description="Disordered" evidence="4">
    <location>
        <begin position="692"/>
        <end position="725"/>
    </location>
</feature>
<evidence type="ECO:0000259" key="6">
    <source>
        <dbReference type="PROSITE" id="PS51184"/>
    </source>
</evidence>
<name>A0A8T0DJD2_9TREM</name>
<evidence type="ECO:0000256" key="2">
    <source>
        <dbReference type="ARBA" id="ARBA00022771"/>
    </source>
</evidence>
<evidence type="ECO:0000256" key="3">
    <source>
        <dbReference type="ARBA" id="ARBA00022833"/>
    </source>
</evidence>
<accession>A0A8T0DJD2</accession>
<evidence type="ECO:0000256" key="4">
    <source>
        <dbReference type="SAM" id="MobiDB-lite"/>
    </source>
</evidence>
<dbReference type="Pfam" id="PF02375">
    <property type="entry name" value="JmjN"/>
    <property type="match status" value="1"/>
</dbReference>
<dbReference type="GO" id="GO:0010468">
    <property type="term" value="P:regulation of gene expression"/>
    <property type="evidence" value="ECO:0007669"/>
    <property type="project" value="TreeGrafter"/>
</dbReference>
<dbReference type="SUPFAM" id="SSF51197">
    <property type="entry name" value="Clavaminate synthase-like"/>
    <property type="match status" value="1"/>
</dbReference>
<dbReference type="OrthoDB" id="9547406at2759"/>
<dbReference type="GO" id="GO:0000785">
    <property type="term" value="C:chromatin"/>
    <property type="evidence" value="ECO:0007669"/>
    <property type="project" value="TreeGrafter"/>
</dbReference>
<evidence type="ECO:0000259" key="5">
    <source>
        <dbReference type="PROSITE" id="PS51183"/>
    </source>
</evidence>
<dbReference type="SMART" id="SM00545">
    <property type="entry name" value="JmjN"/>
    <property type="match status" value="1"/>
</dbReference>
<evidence type="ECO:0000256" key="1">
    <source>
        <dbReference type="ARBA" id="ARBA00022723"/>
    </source>
</evidence>
<dbReference type="InterPro" id="IPR001965">
    <property type="entry name" value="Znf_PHD"/>
</dbReference>
<feature type="domain" description="JmjC" evidence="6">
    <location>
        <begin position="156"/>
        <end position="322"/>
    </location>
</feature>
<gene>
    <name evidence="7" type="ORF">P879_04055</name>
</gene>
<reference evidence="7 8" key="1">
    <citation type="submission" date="2019-07" db="EMBL/GenBank/DDBJ databases">
        <title>Annotation for the trematode Paragonimus westermani.</title>
        <authorList>
            <person name="Choi Y.-J."/>
        </authorList>
    </citation>
    <scope>NUCLEOTIDE SEQUENCE [LARGE SCALE GENOMIC DNA]</scope>
    <source>
        <strain evidence="7">180907_Pwestermani</strain>
    </source>
</reference>
<dbReference type="Gene3D" id="2.60.120.650">
    <property type="entry name" value="Cupin"/>
    <property type="match status" value="1"/>
</dbReference>
<keyword evidence="1" id="KW-0479">Metal-binding</keyword>
<dbReference type="PROSITE" id="PS51183">
    <property type="entry name" value="JMJN"/>
    <property type="match status" value="1"/>
</dbReference>
<dbReference type="Gene3D" id="3.10.330.70">
    <property type="match status" value="1"/>
</dbReference>